<dbReference type="PANTHER" id="PTHR11239:SF14">
    <property type="entry name" value="DNA-DIRECTED RNA POLYMERASE I SUBUNIT RPA12"/>
    <property type="match status" value="1"/>
</dbReference>
<dbReference type="SMART" id="SM00440">
    <property type="entry name" value="ZnF_C2C2"/>
    <property type="match status" value="1"/>
</dbReference>
<reference evidence="6" key="1">
    <citation type="submission" date="2016-09" db="EMBL/GenBank/DDBJ databases">
        <authorList>
            <person name="Hebert L."/>
            <person name="Moumen B."/>
        </authorList>
    </citation>
    <scope>NUCLEOTIDE SEQUENCE [LARGE SCALE GENOMIC DNA]</scope>
    <source>
        <strain evidence="6">OVI</strain>
    </source>
</reference>
<dbReference type="GO" id="GO:0005736">
    <property type="term" value="C:RNA polymerase I complex"/>
    <property type="evidence" value="ECO:0007669"/>
    <property type="project" value="TreeGrafter"/>
</dbReference>
<organism evidence="6 7">
    <name type="scientific">Trypanosoma equiperdum</name>
    <dbReference type="NCBI Taxonomy" id="5694"/>
    <lineage>
        <taxon>Eukaryota</taxon>
        <taxon>Discoba</taxon>
        <taxon>Euglenozoa</taxon>
        <taxon>Kinetoplastea</taxon>
        <taxon>Metakinetoplastina</taxon>
        <taxon>Trypanosomatida</taxon>
        <taxon>Trypanosomatidae</taxon>
        <taxon>Trypanosoma</taxon>
    </lineage>
</organism>
<dbReference type="GO" id="GO:0008270">
    <property type="term" value="F:zinc ion binding"/>
    <property type="evidence" value="ECO:0007669"/>
    <property type="project" value="UniProtKB-KW"/>
</dbReference>
<comment type="caution">
    <text evidence="6">The sequence shown here is derived from an EMBL/GenBank/DDBJ whole genome shotgun (WGS) entry which is preliminary data.</text>
</comment>
<dbReference type="RefSeq" id="XP_067083248.1">
    <property type="nucleotide sequence ID" value="XM_067227147.1"/>
</dbReference>
<dbReference type="VEuPathDB" id="TriTrypDB:TEOVI_000437200"/>
<feature type="domain" description="TFIIS-type" evidence="5">
    <location>
        <begin position="107"/>
        <end position="148"/>
    </location>
</feature>
<gene>
    <name evidence="6" type="ORF">TEOVI_000437200</name>
</gene>
<dbReference type="PROSITE" id="PS51133">
    <property type="entry name" value="ZF_TFIIS_2"/>
    <property type="match status" value="1"/>
</dbReference>
<evidence type="ECO:0000256" key="4">
    <source>
        <dbReference type="PROSITE-ProRule" id="PRU00472"/>
    </source>
</evidence>
<keyword evidence="6" id="KW-0804">Transcription</keyword>
<dbReference type="AlphaFoldDB" id="A0A1G4IJS2"/>
<dbReference type="GeneID" id="92378312"/>
<evidence type="ECO:0000313" key="6">
    <source>
        <dbReference type="EMBL" id="SCU72788.1"/>
    </source>
</evidence>
<dbReference type="SUPFAM" id="SSF57783">
    <property type="entry name" value="Zinc beta-ribbon"/>
    <property type="match status" value="1"/>
</dbReference>
<evidence type="ECO:0000256" key="1">
    <source>
        <dbReference type="ARBA" id="ARBA00022723"/>
    </source>
</evidence>
<protein>
    <submittedName>
        <fullName evidence="6">DNA-directed RNA polymerase I subunit, putative</fullName>
    </submittedName>
</protein>
<dbReference type="InterPro" id="IPR001222">
    <property type="entry name" value="Znf_TFIIS"/>
</dbReference>
<sequence length="151" mass="16864">MSAPMARRDYFSMGSRCCIACGQWIPSEHDMPRSGSAAAGGLQCRRCNVVQPERPMPDFEKASEVTTAALLFTKAEIDAAWKSVKHSLEEARREDVGVAQTDNRVEEEAFCEKCGVPRKCKVFARQIRSADEGQTVFYQCTSCDSEWQLNS</sequence>
<dbReference type="InterPro" id="IPR012164">
    <property type="entry name" value="Rpa12/Rpb9/Rpc10/TFS"/>
</dbReference>
<dbReference type="PANTHER" id="PTHR11239">
    <property type="entry name" value="DNA-DIRECTED RNA POLYMERASE"/>
    <property type="match status" value="1"/>
</dbReference>
<dbReference type="GO" id="GO:0003899">
    <property type="term" value="F:DNA-directed RNA polymerase activity"/>
    <property type="evidence" value="ECO:0007669"/>
    <property type="project" value="InterPro"/>
</dbReference>
<keyword evidence="3" id="KW-0862">Zinc</keyword>
<keyword evidence="2 4" id="KW-0863">Zinc-finger</keyword>
<dbReference type="GO" id="GO:0006363">
    <property type="term" value="P:termination of RNA polymerase I transcription"/>
    <property type="evidence" value="ECO:0007669"/>
    <property type="project" value="TreeGrafter"/>
</dbReference>
<evidence type="ECO:0000256" key="3">
    <source>
        <dbReference type="ARBA" id="ARBA00022833"/>
    </source>
</evidence>
<evidence type="ECO:0000259" key="5">
    <source>
        <dbReference type="PROSITE" id="PS51133"/>
    </source>
</evidence>
<name>A0A1G4IJS2_TRYEQ</name>
<keyword evidence="6" id="KW-0240">DNA-directed RNA polymerase</keyword>
<dbReference type="Pfam" id="PF01096">
    <property type="entry name" value="Zn_ribbon_TFIIS"/>
    <property type="match status" value="1"/>
</dbReference>
<evidence type="ECO:0000313" key="7">
    <source>
        <dbReference type="Proteomes" id="UP000195570"/>
    </source>
</evidence>
<dbReference type="Gene3D" id="2.20.25.10">
    <property type="match status" value="1"/>
</dbReference>
<evidence type="ECO:0000256" key="2">
    <source>
        <dbReference type="ARBA" id="ARBA00022771"/>
    </source>
</evidence>
<accession>A0A1G4IJS2</accession>
<keyword evidence="1" id="KW-0479">Metal-binding</keyword>
<dbReference type="Proteomes" id="UP000195570">
    <property type="component" value="Unassembled WGS sequence"/>
</dbReference>
<keyword evidence="7" id="KW-1185">Reference proteome</keyword>
<proteinExistence type="predicted"/>
<dbReference type="GO" id="GO:0003676">
    <property type="term" value="F:nucleic acid binding"/>
    <property type="evidence" value="ECO:0007669"/>
    <property type="project" value="InterPro"/>
</dbReference>
<dbReference type="EMBL" id="CZPT02001910">
    <property type="protein sequence ID" value="SCU72788.1"/>
    <property type="molecule type" value="Genomic_DNA"/>
</dbReference>